<evidence type="ECO:0000313" key="1">
    <source>
        <dbReference type="EMBL" id="CAK9135007.1"/>
    </source>
</evidence>
<dbReference type="EMBL" id="CAUOFW020000686">
    <property type="protein sequence ID" value="CAK9135007.1"/>
    <property type="molecule type" value="Genomic_DNA"/>
</dbReference>
<name>A0ABC8QRH7_9AQUA</name>
<reference evidence="1 2" key="1">
    <citation type="submission" date="2024-02" db="EMBL/GenBank/DDBJ databases">
        <authorList>
            <person name="Vignale AGUSTIN F."/>
            <person name="Sosa J E."/>
            <person name="Modenutti C."/>
        </authorList>
    </citation>
    <scope>NUCLEOTIDE SEQUENCE [LARGE SCALE GENOMIC DNA]</scope>
</reference>
<evidence type="ECO:0000313" key="2">
    <source>
        <dbReference type="Proteomes" id="UP001642360"/>
    </source>
</evidence>
<keyword evidence="2" id="KW-1185">Reference proteome</keyword>
<proteinExistence type="predicted"/>
<sequence length="142" mass="16135">MGKVFEIVSHALHKRLDLEKLKWCGDNIPQSEKVGEVYLRSWWGLVAGTEGHFFSIWLEIGDFTVTAAQSLIAAFLLDCSSVRLNAVPPSIVSTPTAERLPSQRHSSLHTQQFLPPSSQRRLLVYSSLFSQHRHLFTVRYTQ</sequence>
<protein>
    <submittedName>
        <fullName evidence="1">Uncharacterized protein</fullName>
    </submittedName>
</protein>
<accession>A0ABC8QRH7</accession>
<dbReference type="Proteomes" id="UP001642360">
    <property type="component" value="Unassembled WGS sequence"/>
</dbReference>
<dbReference type="AlphaFoldDB" id="A0ABC8QRH7"/>
<gene>
    <name evidence="1" type="ORF">ILEXP_LOCUS1930</name>
</gene>
<comment type="caution">
    <text evidence="1">The sequence shown here is derived from an EMBL/GenBank/DDBJ whole genome shotgun (WGS) entry which is preliminary data.</text>
</comment>
<organism evidence="1 2">
    <name type="scientific">Ilex paraguariensis</name>
    <name type="common">yerba mate</name>
    <dbReference type="NCBI Taxonomy" id="185542"/>
    <lineage>
        <taxon>Eukaryota</taxon>
        <taxon>Viridiplantae</taxon>
        <taxon>Streptophyta</taxon>
        <taxon>Embryophyta</taxon>
        <taxon>Tracheophyta</taxon>
        <taxon>Spermatophyta</taxon>
        <taxon>Magnoliopsida</taxon>
        <taxon>eudicotyledons</taxon>
        <taxon>Gunneridae</taxon>
        <taxon>Pentapetalae</taxon>
        <taxon>asterids</taxon>
        <taxon>campanulids</taxon>
        <taxon>Aquifoliales</taxon>
        <taxon>Aquifoliaceae</taxon>
        <taxon>Ilex</taxon>
    </lineage>
</organism>